<evidence type="ECO:0000313" key="2">
    <source>
        <dbReference type="Proteomes" id="UP000027384"/>
    </source>
</evidence>
<evidence type="ECO:0000313" key="1">
    <source>
        <dbReference type="EMBL" id="AID50220.1"/>
    </source>
</evidence>
<protein>
    <recommendedName>
        <fullName evidence="3">Replication terminator protein</fullName>
    </recommendedName>
</protein>
<dbReference type="RefSeq" id="YP_009099296.1">
    <property type="nucleotide sequence ID" value="NC_025424.1"/>
</dbReference>
<keyword evidence="2" id="KW-1185">Reference proteome</keyword>
<name>A0A068EM03_9CAUD</name>
<reference evidence="1 2" key="1">
    <citation type="submission" date="2014-07" db="EMBL/GenBank/DDBJ databases">
        <title>Complete genome sequence of Waukesha92.</title>
        <authorList>
            <person name="Sauder A.B."/>
            <person name="Alali E."/>
            <person name="Alhouri R."/>
            <person name="Carter B."/>
            <person name="Delgado-Fabre N."/>
            <person name="Donovan M."/>
            <person name="Heindel A."/>
            <person name="Murray T."/>
            <person name="Selesky A."/>
            <person name="Langouet C."/>
            <person name="Temple L."/>
        </authorList>
    </citation>
    <scope>NUCLEOTIDE SEQUENCE [LARGE SCALE GENOMIC DNA]</scope>
</reference>
<sequence length="124" mass="13660">MIDLNSFADGALFERVNIELKKVLENIADPNTDPKKVRKINITIAVAGDQQRDVLNCKVQAKTTLVPATEVESKIVMDYDNEGNLVGQELVSGVIGQTFYDPGEEVIKNDVGDKVVDLRQQSTN</sequence>
<dbReference type="KEGG" id="vg:22109954"/>
<gene>
    <name evidence="1" type="ORF">Waukesha92_31</name>
</gene>
<dbReference type="OrthoDB" id="23202at10239"/>
<dbReference type="GeneID" id="22109954"/>
<dbReference type="Proteomes" id="UP000027384">
    <property type="component" value="Segment"/>
</dbReference>
<organism evidence="1 2">
    <name type="scientific">Bacillus phage Waukesha92</name>
    <dbReference type="NCBI Taxonomy" id="1510440"/>
    <lineage>
        <taxon>Viruses</taxon>
        <taxon>Duplodnaviria</taxon>
        <taxon>Heunggongvirae</taxon>
        <taxon>Uroviricota</taxon>
        <taxon>Caudoviricetes</taxon>
        <taxon>Waukeshavirus</taxon>
        <taxon>Waukeshavirus waukesha92</taxon>
    </lineage>
</organism>
<evidence type="ECO:0008006" key="3">
    <source>
        <dbReference type="Google" id="ProtNLM"/>
    </source>
</evidence>
<proteinExistence type="predicted"/>
<accession>A0A068EM03</accession>
<dbReference type="EMBL" id="KJ920400">
    <property type="protein sequence ID" value="AID50220.1"/>
    <property type="molecule type" value="Genomic_DNA"/>
</dbReference>